<dbReference type="AlphaFoldDB" id="A0A2A7N0C2"/>
<reference evidence="3 4" key="1">
    <citation type="submission" date="2017-10" db="EMBL/GenBank/DDBJ databases">
        <title>The new phylogeny of genus Mycobacterium.</title>
        <authorList>
            <person name="Tortoli E."/>
            <person name="Trovato A."/>
            <person name="Cirillo D.M."/>
        </authorList>
    </citation>
    <scope>NUCLEOTIDE SEQUENCE [LARGE SCALE GENOMIC DNA]</scope>
    <source>
        <strain evidence="3 4">CCUG37673</strain>
    </source>
</reference>
<dbReference type="InterPro" id="IPR003779">
    <property type="entry name" value="CMD-like"/>
</dbReference>
<comment type="caution">
    <text evidence="3">The sequence shown here is derived from an EMBL/GenBank/DDBJ whole genome shotgun (WGS) entry which is preliminary data.</text>
</comment>
<feature type="domain" description="Carboxymuconolactone decarboxylase-like" evidence="1">
    <location>
        <begin position="42"/>
        <end position="125"/>
    </location>
</feature>
<protein>
    <submittedName>
        <fullName evidence="3">Carboxymuconolactone decarboxylase</fullName>
    </submittedName>
</protein>
<keyword evidence="4" id="KW-1185">Reference proteome</keyword>
<reference evidence="2" key="3">
    <citation type="submission" date="2020-02" db="EMBL/GenBank/DDBJ databases">
        <authorList>
            <person name="Matsumoto Y."/>
            <person name="Motooka D."/>
            <person name="Nakamura S."/>
        </authorList>
    </citation>
    <scope>NUCLEOTIDE SEQUENCE</scope>
    <source>
        <strain evidence="2">JCM 6377</strain>
    </source>
</reference>
<evidence type="ECO:0000259" key="1">
    <source>
        <dbReference type="Pfam" id="PF02627"/>
    </source>
</evidence>
<dbReference type="InterPro" id="IPR029032">
    <property type="entry name" value="AhpD-like"/>
</dbReference>
<dbReference type="Pfam" id="PF02627">
    <property type="entry name" value="CMD"/>
    <property type="match status" value="1"/>
</dbReference>
<dbReference type="RefSeq" id="WP_097941139.1">
    <property type="nucleotide sequence ID" value="NZ_BLKS01000001.1"/>
</dbReference>
<sequence>MPRISYVNPADVSDPDLVRALEDSRTYGTPRLESQSIRAHVPAVLRTFAASWQQVFREGVLDHSIKELARVYIAKSLECGYCAGQRSHLGAEAGLTEREFDEVIEFRKSTVLGDREKAALKWAEAIAWDPGLADDEVWEELHTHFTEPELVELGYFIGLTMGQQRFLKTLGIKHGELGTETLAGLAPDVAESLREQATQSASA</sequence>
<dbReference type="GO" id="GO:0051920">
    <property type="term" value="F:peroxiredoxin activity"/>
    <property type="evidence" value="ECO:0007669"/>
    <property type="project" value="InterPro"/>
</dbReference>
<dbReference type="PANTHER" id="PTHR34846">
    <property type="entry name" value="4-CARBOXYMUCONOLACTONE DECARBOXYLASE FAMILY PROTEIN (AFU_ORTHOLOGUE AFUA_6G11590)"/>
    <property type="match status" value="1"/>
</dbReference>
<organism evidence="3 4">
    <name type="scientific">Mycolicibacterium agri</name>
    <name type="common">Mycobacterium agri</name>
    <dbReference type="NCBI Taxonomy" id="36811"/>
    <lineage>
        <taxon>Bacteria</taxon>
        <taxon>Bacillati</taxon>
        <taxon>Actinomycetota</taxon>
        <taxon>Actinomycetes</taxon>
        <taxon>Mycobacteriales</taxon>
        <taxon>Mycobacteriaceae</taxon>
        <taxon>Mycolicibacterium</taxon>
    </lineage>
</organism>
<proteinExistence type="predicted"/>
<dbReference type="EMBL" id="PDCP01000027">
    <property type="protein sequence ID" value="PEG37364.1"/>
    <property type="molecule type" value="Genomic_DNA"/>
</dbReference>
<name>A0A2A7N0C2_MYCAG</name>
<dbReference type="Gene3D" id="1.20.1290.10">
    <property type="entry name" value="AhpD-like"/>
    <property type="match status" value="1"/>
</dbReference>
<reference evidence="2 5" key="2">
    <citation type="journal article" date="2019" name="Emerg. Microbes Infect.">
        <title>Comprehensive subspecies identification of 175 nontuberculous mycobacteria species based on 7547 genomic profiles.</title>
        <authorList>
            <person name="Matsumoto Y."/>
            <person name="Kinjo T."/>
            <person name="Motooka D."/>
            <person name="Nabeya D."/>
            <person name="Jung N."/>
            <person name="Uechi K."/>
            <person name="Horii T."/>
            <person name="Iida T."/>
            <person name="Fujita J."/>
            <person name="Nakamura S."/>
        </authorList>
    </citation>
    <scope>NUCLEOTIDE SEQUENCE [LARGE SCALE GENOMIC DNA]</scope>
    <source>
        <strain evidence="2 5">JCM 6377</strain>
    </source>
</reference>
<evidence type="ECO:0000313" key="4">
    <source>
        <dbReference type="Proteomes" id="UP000220914"/>
    </source>
</evidence>
<evidence type="ECO:0000313" key="3">
    <source>
        <dbReference type="EMBL" id="PEG37364.1"/>
    </source>
</evidence>
<evidence type="ECO:0000313" key="2">
    <source>
        <dbReference type="EMBL" id="GFG52375.1"/>
    </source>
</evidence>
<evidence type="ECO:0000313" key="5">
    <source>
        <dbReference type="Proteomes" id="UP000465302"/>
    </source>
</evidence>
<accession>A0A2A7N0C2</accession>
<dbReference type="PANTHER" id="PTHR34846:SF10">
    <property type="entry name" value="CYTOPLASMIC PROTEIN"/>
    <property type="match status" value="1"/>
</dbReference>
<dbReference type="OrthoDB" id="331146at2"/>
<dbReference type="EMBL" id="BLKS01000001">
    <property type="protein sequence ID" value="GFG52375.1"/>
    <property type="molecule type" value="Genomic_DNA"/>
</dbReference>
<dbReference type="SUPFAM" id="SSF69118">
    <property type="entry name" value="AhpD-like"/>
    <property type="match status" value="1"/>
</dbReference>
<dbReference type="Proteomes" id="UP000220914">
    <property type="component" value="Unassembled WGS sequence"/>
</dbReference>
<dbReference type="Proteomes" id="UP000465302">
    <property type="component" value="Unassembled WGS sequence"/>
</dbReference>
<gene>
    <name evidence="3" type="ORF">CQY20_16445</name>
    <name evidence="2" type="ORF">MAGR_38160</name>
</gene>